<dbReference type="InterPro" id="IPR035979">
    <property type="entry name" value="RBD_domain_sf"/>
</dbReference>
<feature type="compositionally biased region" description="Basic and acidic residues" evidence="2">
    <location>
        <begin position="533"/>
        <end position="543"/>
    </location>
</feature>
<feature type="non-terminal residue" evidence="4">
    <location>
        <position position="1243"/>
    </location>
</feature>
<dbReference type="SMART" id="SM00360">
    <property type="entry name" value="RRM"/>
    <property type="match status" value="1"/>
</dbReference>
<feature type="compositionally biased region" description="Low complexity" evidence="2">
    <location>
        <begin position="153"/>
        <end position="164"/>
    </location>
</feature>
<dbReference type="GO" id="GO:0003723">
    <property type="term" value="F:RNA binding"/>
    <property type="evidence" value="ECO:0007669"/>
    <property type="project" value="UniProtKB-UniRule"/>
</dbReference>
<feature type="region of interest" description="Disordered" evidence="2">
    <location>
        <begin position="504"/>
        <end position="546"/>
    </location>
</feature>
<dbReference type="Proteomes" id="UP000729357">
    <property type="component" value="Unassembled WGS sequence"/>
</dbReference>
<dbReference type="SUPFAM" id="SSF54928">
    <property type="entry name" value="RNA-binding domain, RBD"/>
    <property type="match status" value="1"/>
</dbReference>
<feature type="compositionally biased region" description="Acidic residues" evidence="2">
    <location>
        <begin position="978"/>
        <end position="998"/>
    </location>
</feature>
<name>A0A9P8G4R3_AURME</name>
<evidence type="ECO:0000313" key="5">
    <source>
        <dbReference type="Proteomes" id="UP000729357"/>
    </source>
</evidence>
<feature type="compositionally biased region" description="Low complexity" evidence="2">
    <location>
        <begin position="435"/>
        <end position="446"/>
    </location>
</feature>
<feature type="compositionally biased region" description="Low complexity" evidence="2">
    <location>
        <begin position="365"/>
        <end position="380"/>
    </location>
</feature>
<feature type="compositionally biased region" description="Low complexity" evidence="2">
    <location>
        <begin position="819"/>
        <end position="828"/>
    </location>
</feature>
<dbReference type="InterPro" id="IPR012677">
    <property type="entry name" value="Nucleotide-bd_a/b_plait_sf"/>
</dbReference>
<dbReference type="InterPro" id="IPR019607">
    <property type="entry name" value="Putative_zinc-finger_domain"/>
</dbReference>
<dbReference type="PANTHER" id="PTHR21563">
    <property type="entry name" value="ZINC FINGER C3H1 DOMAIN-CONTAINING PROTEIN"/>
    <property type="match status" value="1"/>
</dbReference>
<comment type="caution">
    <text evidence="4">The sequence shown here is derived from an EMBL/GenBank/DDBJ whole genome shotgun (WGS) entry which is preliminary data.</text>
</comment>
<evidence type="ECO:0000313" key="4">
    <source>
        <dbReference type="EMBL" id="KAG9990948.1"/>
    </source>
</evidence>
<feature type="compositionally biased region" description="Acidic residues" evidence="2">
    <location>
        <begin position="829"/>
        <end position="838"/>
    </location>
</feature>
<dbReference type="EMBL" id="JAHFXS010000011">
    <property type="protein sequence ID" value="KAG9990948.1"/>
    <property type="molecule type" value="Genomic_DNA"/>
</dbReference>
<evidence type="ECO:0000256" key="2">
    <source>
        <dbReference type="SAM" id="MobiDB-lite"/>
    </source>
</evidence>
<feature type="region of interest" description="Disordered" evidence="2">
    <location>
        <begin position="682"/>
        <end position="875"/>
    </location>
</feature>
<feature type="compositionally biased region" description="Low complexity" evidence="2">
    <location>
        <begin position="1061"/>
        <end position="1072"/>
    </location>
</feature>
<feature type="region of interest" description="Disordered" evidence="2">
    <location>
        <begin position="958"/>
        <end position="1083"/>
    </location>
</feature>
<feature type="compositionally biased region" description="Low complexity" evidence="2">
    <location>
        <begin position="749"/>
        <end position="768"/>
    </location>
</feature>
<feature type="compositionally biased region" description="Polar residues" evidence="2">
    <location>
        <begin position="330"/>
        <end position="347"/>
    </location>
</feature>
<feature type="compositionally biased region" description="Pro residues" evidence="2">
    <location>
        <begin position="65"/>
        <end position="95"/>
    </location>
</feature>
<gene>
    <name evidence="4" type="ORF">KCU98_g763</name>
</gene>
<feature type="region of interest" description="Disordered" evidence="2">
    <location>
        <begin position="284"/>
        <end position="470"/>
    </location>
</feature>
<dbReference type="Gene3D" id="3.30.70.330">
    <property type="match status" value="1"/>
</dbReference>
<feature type="compositionally biased region" description="Polar residues" evidence="2">
    <location>
        <begin position="637"/>
        <end position="647"/>
    </location>
</feature>
<feature type="compositionally biased region" description="Acidic residues" evidence="2">
    <location>
        <begin position="504"/>
        <end position="517"/>
    </location>
</feature>
<dbReference type="AlphaFoldDB" id="A0A9P8G4R3"/>
<feature type="region of interest" description="Disordered" evidence="2">
    <location>
        <begin position="1"/>
        <end position="39"/>
    </location>
</feature>
<evidence type="ECO:0000259" key="3">
    <source>
        <dbReference type="PROSITE" id="PS50102"/>
    </source>
</evidence>
<dbReference type="PROSITE" id="PS50102">
    <property type="entry name" value="RRM"/>
    <property type="match status" value="1"/>
</dbReference>
<feature type="compositionally biased region" description="Polar residues" evidence="2">
    <location>
        <begin position="609"/>
        <end position="620"/>
    </location>
</feature>
<feature type="region of interest" description="Disordered" evidence="2">
    <location>
        <begin position="558"/>
        <end position="577"/>
    </location>
</feature>
<feature type="region of interest" description="Disordered" evidence="2">
    <location>
        <begin position="597"/>
        <end position="668"/>
    </location>
</feature>
<proteinExistence type="predicted"/>
<feature type="compositionally biased region" description="Polar residues" evidence="2">
    <location>
        <begin position="447"/>
        <end position="458"/>
    </location>
</feature>
<dbReference type="InterPro" id="IPR039278">
    <property type="entry name" value="Red1"/>
</dbReference>
<keyword evidence="1" id="KW-0694">RNA-binding</keyword>
<reference evidence="4" key="1">
    <citation type="journal article" date="2021" name="J Fungi (Basel)">
        <title>Virulence traits and population genomics of the black yeast Aureobasidium melanogenum.</title>
        <authorList>
            <person name="Cernosa A."/>
            <person name="Sun X."/>
            <person name="Gostincar C."/>
            <person name="Fang C."/>
            <person name="Gunde-Cimerman N."/>
            <person name="Song Z."/>
        </authorList>
    </citation>
    <scope>NUCLEOTIDE SEQUENCE</scope>
    <source>
        <strain evidence="4">EXF-9298</strain>
    </source>
</reference>
<dbReference type="CDD" id="cd00590">
    <property type="entry name" value="RRM_SF"/>
    <property type="match status" value="1"/>
</dbReference>
<dbReference type="InterPro" id="IPR000504">
    <property type="entry name" value="RRM_dom"/>
</dbReference>
<feature type="compositionally biased region" description="Polar residues" evidence="2">
    <location>
        <begin position="842"/>
        <end position="868"/>
    </location>
</feature>
<feature type="compositionally biased region" description="Basic and acidic residues" evidence="2">
    <location>
        <begin position="793"/>
        <end position="807"/>
    </location>
</feature>
<evidence type="ECO:0000256" key="1">
    <source>
        <dbReference type="PROSITE-ProRule" id="PRU00176"/>
    </source>
</evidence>
<feature type="region of interest" description="Disordered" evidence="2">
    <location>
        <begin position="58"/>
        <end position="176"/>
    </location>
</feature>
<keyword evidence="5" id="KW-1185">Reference proteome</keyword>
<organism evidence="4 5">
    <name type="scientific">Aureobasidium melanogenum</name>
    <name type="common">Aureobasidium pullulans var. melanogenum</name>
    <dbReference type="NCBI Taxonomy" id="46634"/>
    <lineage>
        <taxon>Eukaryota</taxon>
        <taxon>Fungi</taxon>
        <taxon>Dikarya</taxon>
        <taxon>Ascomycota</taxon>
        <taxon>Pezizomycotina</taxon>
        <taxon>Dothideomycetes</taxon>
        <taxon>Dothideomycetidae</taxon>
        <taxon>Dothideales</taxon>
        <taxon>Saccotheciaceae</taxon>
        <taxon>Aureobasidium</taxon>
    </lineage>
</organism>
<dbReference type="Pfam" id="PF10650">
    <property type="entry name" value="zf-C3H1"/>
    <property type="match status" value="1"/>
</dbReference>
<feature type="compositionally biased region" description="Acidic residues" evidence="2">
    <location>
        <begin position="1026"/>
        <end position="1040"/>
    </location>
</feature>
<reference evidence="4" key="2">
    <citation type="submission" date="2021-08" db="EMBL/GenBank/DDBJ databases">
        <authorList>
            <person name="Gostincar C."/>
            <person name="Sun X."/>
            <person name="Song Z."/>
            <person name="Gunde-Cimerman N."/>
        </authorList>
    </citation>
    <scope>NUCLEOTIDE SEQUENCE</scope>
    <source>
        <strain evidence="4">EXF-9298</strain>
    </source>
</reference>
<feature type="compositionally biased region" description="Polar residues" evidence="2">
    <location>
        <begin position="738"/>
        <end position="748"/>
    </location>
</feature>
<feature type="compositionally biased region" description="Pro residues" evidence="2">
    <location>
        <begin position="1"/>
        <end position="11"/>
    </location>
</feature>
<feature type="compositionally biased region" description="Polar residues" evidence="2">
    <location>
        <begin position="418"/>
        <end position="434"/>
    </location>
</feature>
<feature type="domain" description="RRM" evidence="3">
    <location>
        <begin position="882"/>
        <end position="958"/>
    </location>
</feature>
<feature type="region of interest" description="Disordered" evidence="2">
    <location>
        <begin position="245"/>
        <end position="268"/>
    </location>
</feature>
<protein>
    <recommendedName>
        <fullName evidence="3">RRM domain-containing protein</fullName>
    </recommendedName>
</protein>
<dbReference type="GO" id="GO:0000178">
    <property type="term" value="C:exosome (RNase complex)"/>
    <property type="evidence" value="ECO:0007669"/>
    <property type="project" value="TreeGrafter"/>
</dbReference>
<feature type="compositionally biased region" description="Pro residues" evidence="2">
    <location>
        <begin position="20"/>
        <end position="29"/>
    </location>
</feature>
<dbReference type="PANTHER" id="PTHR21563:SF3">
    <property type="entry name" value="ZINC FINGER C3H1 DOMAIN-CONTAINING PROTEIN"/>
    <property type="match status" value="1"/>
</dbReference>
<feature type="compositionally biased region" description="Low complexity" evidence="2">
    <location>
        <begin position="621"/>
        <end position="636"/>
    </location>
</feature>
<feature type="compositionally biased region" description="Polar residues" evidence="2">
    <location>
        <begin position="769"/>
        <end position="778"/>
    </location>
</feature>
<dbReference type="GO" id="GO:0005634">
    <property type="term" value="C:nucleus"/>
    <property type="evidence" value="ECO:0007669"/>
    <property type="project" value="TreeGrafter"/>
</dbReference>
<feature type="compositionally biased region" description="Polar residues" evidence="2">
    <location>
        <begin position="399"/>
        <end position="409"/>
    </location>
</feature>
<sequence>MAHYPPWPPAAGSPSAHPSGYPPPPPLPPSTAGQAMALPPELQALNITPQQMAALLTHLQAGTFPLPPPPPPPPPPQAYQPAAPFAPVPFPPPIPTQTAVGQNLLAPTAVPSYMDVDREEGEVSDASQHINRAPSAPSSKKRKSRTSQLAHRTATQSSPSSTPTKNDSDVSHGSIQQKREAVLPFIAALHQEGFTFDEFVREGFEEDLLRQVFQDLQIPIVSPPVSSAQAPVTEAVAAKVTNAAPVPPSIVPPIKEAKSTVPVKQAPPMNRQDYLARLQAAKNKKAEAIPTKQPVVSAESATPPAVKNEVAPPPVVLPAESQPKPEEAQKTATQSVAATNKQSQTTELIRKKMEALKATQRRLANNTNTSTSSTPGSTSTIHAVGQSQPKATPTPPTSRTPLASSQLATASLIPGLRMSTSMASSPQPQPQFQIGPSASSASPGSSKDPTPQPATTASVPMIRKRPVASDLNEAQVVADHHPFKRPFGQSRKNSFDAGMIIQVSDDEDMSDDDDDELSSAKPLVKTSAVPAGQRDKNIRDLPPLRDFPQRSAAFHKQAGVFTPPLGTPGASSDAEELRRKELEITSLNQRIQEYEKRKAALKAKAKLAQSQPQTPSQIVTPSEKASALPAPSPATSHVPTPATSQSKEPVDRRTELKAALTARNADIDNQKARILEMQKQMADMQRQYDQDMENQRKLREELESLDVNTEGMTQAEMEAKKQEIENLQDPDPVGDNALPSTGSTQTGNSDVPMSESGSDSSPDDPVASYQSVADVQSPRTHRDATTSSPGRARVLDDIRADRAKAEQIRTQTSEDSSDSDSGSSMSESSESEEDEGEDERLQPNNMVTDASPSVESGSENMKSVSKSASAEPELADSQDKLVWLFIRNIPFTATKDLVRSFFDGFDVKRTHLPRHPTRDQGAGSGFVELPLSQAVAAIDQLSGCEMQNRKVSIQMSKFEPKLPSSPSPAPSSVSSDSSSDDEMDISTDSDEESEDDVNDVAAASTEQKADVPAGTSVDEASTADASADEDEDESEDEDGDRMDLESSDASSEEYSPEPAAVPVSSLPLSQSSNTGRPNLADDLAPELHPTAEQQIGVIEAVNTASSNSTSFKPYESLLKNFKGYRYHPDYPREVQGGYRSLTYSHQIDPNKELCRYEVASGVCNDSSCDYQHFRDMGVSDDTLLLQMGMNGNPGKNAEYRQGLRDILQQMRDNGSLETEAVATRVAQYRRDFLKDPSNILDLS</sequence>
<accession>A0A9P8G4R3</accession>
<feature type="compositionally biased region" description="Basic and acidic residues" evidence="2">
    <location>
        <begin position="686"/>
        <end position="702"/>
    </location>
</feature>